<gene>
    <name evidence="3" type="ORF">HPB48_014650</name>
</gene>
<organism evidence="3 4">
    <name type="scientific">Haemaphysalis longicornis</name>
    <name type="common">Bush tick</name>
    <dbReference type="NCBI Taxonomy" id="44386"/>
    <lineage>
        <taxon>Eukaryota</taxon>
        <taxon>Metazoa</taxon>
        <taxon>Ecdysozoa</taxon>
        <taxon>Arthropoda</taxon>
        <taxon>Chelicerata</taxon>
        <taxon>Arachnida</taxon>
        <taxon>Acari</taxon>
        <taxon>Parasitiformes</taxon>
        <taxon>Ixodida</taxon>
        <taxon>Ixodoidea</taxon>
        <taxon>Ixodidae</taxon>
        <taxon>Haemaphysalinae</taxon>
        <taxon>Haemaphysalis</taxon>
    </lineage>
</organism>
<reference evidence="3 4" key="1">
    <citation type="journal article" date="2020" name="Cell">
        <title>Large-Scale Comparative Analyses of Tick Genomes Elucidate Their Genetic Diversity and Vector Capacities.</title>
        <authorList>
            <consortium name="Tick Genome and Microbiome Consortium (TIGMIC)"/>
            <person name="Jia N."/>
            <person name="Wang J."/>
            <person name="Shi W."/>
            <person name="Du L."/>
            <person name="Sun Y."/>
            <person name="Zhan W."/>
            <person name="Jiang J.F."/>
            <person name="Wang Q."/>
            <person name="Zhang B."/>
            <person name="Ji P."/>
            <person name="Bell-Sakyi L."/>
            <person name="Cui X.M."/>
            <person name="Yuan T.T."/>
            <person name="Jiang B.G."/>
            <person name="Yang W.F."/>
            <person name="Lam T.T."/>
            <person name="Chang Q.C."/>
            <person name="Ding S.J."/>
            <person name="Wang X.J."/>
            <person name="Zhu J.G."/>
            <person name="Ruan X.D."/>
            <person name="Zhao L."/>
            <person name="Wei J.T."/>
            <person name="Ye R.Z."/>
            <person name="Que T.C."/>
            <person name="Du C.H."/>
            <person name="Zhou Y.H."/>
            <person name="Cheng J.X."/>
            <person name="Dai P.F."/>
            <person name="Guo W.B."/>
            <person name="Han X.H."/>
            <person name="Huang E.J."/>
            <person name="Li L.F."/>
            <person name="Wei W."/>
            <person name="Gao Y.C."/>
            <person name="Liu J.Z."/>
            <person name="Shao H.Z."/>
            <person name="Wang X."/>
            <person name="Wang C.C."/>
            <person name="Yang T.C."/>
            <person name="Huo Q.B."/>
            <person name="Li W."/>
            <person name="Chen H.Y."/>
            <person name="Chen S.E."/>
            <person name="Zhou L.G."/>
            <person name="Ni X.B."/>
            <person name="Tian J.H."/>
            <person name="Sheng Y."/>
            <person name="Liu T."/>
            <person name="Pan Y.S."/>
            <person name="Xia L.Y."/>
            <person name="Li J."/>
            <person name="Zhao F."/>
            <person name="Cao W.C."/>
        </authorList>
    </citation>
    <scope>NUCLEOTIDE SEQUENCE [LARGE SCALE GENOMIC DNA]</scope>
    <source>
        <strain evidence="3">HaeL-2018</strain>
    </source>
</reference>
<dbReference type="EMBL" id="JABSTR010000007">
    <property type="protein sequence ID" value="KAH9374931.1"/>
    <property type="molecule type" value="Genomic_DNA"/>
</dbReference>
<dbReference type="AlphaFoldDB" id="A0A9J6GI31"/>
<dbReference type="PANTHER" id="PTHR47272">
    <property type="entry name" value="DDE_TNP_1_7 DOMAIN-CONTAINING PROTEIN"/>
    <property type="match status" value="1"/>
</dbReference>
<proteinExistence type="predicted"/>
<comment type="caution">
    <text evidence="3">The sequence shown here is derived from an EMBL/GenBank/DDBJ whole genome shotgun (WGS) entry which is preliminary data.</text>
</comment>
<keyword evidence="4" id="KW-1185">Reference proteome</keyword>
<dbReference type="Pfam" id="PF13843">
    <property type="entry name" value="DDE_Tnp_1_7"/>
    <property type="match status" value="1"/>
</dbReference>
<protein>
    <recommendedName>
        <fullName evidence="2">PiggyBac transposable element-derived protein domain-containing protein</fullName>
    </recommendedName>
</protein>
<dbReference type="InterPro" id="IPR029526">
    <property type="entry name" value="PGBD"/>
</dbReference>
<dbReference type="OMA" id="ECHKLPE"/>
<name>A0A9J6GI31_HAELO</name>
<sequence>MDRLGSRRPLSDKEIQEIVFLPYGEIFDVDIDSDPDDPEYDPRQELFLDRCPLEFVTNFRNNNAPENENRTVQSGSSEVPSATSSNQKGSKNSKLKPPRNWQRRHLSDVDTALKSDLPLPPDAVLSPYEYFAAFFDAEMIATLCYQTNLFSTQKNGSCIGVTSREKGKYLSILVISGIVRMPHFRMFWQTGTRFLAVAELMSRNRFEAILQCLHMNENLQAKARGTNGYDLLLKVRPILDLLKQNIRKVAPEQRQSIHEQIIPFKGRSTLKHYLKSKPHKWGYKVFTRASSSGILHDFVIYEGKGSTSEHGFGISGDAIIYLVQYFQPHVNHKLYFDNWFTSLRLVDEFKARGFLTVGTVKVDRTKKCPLVTEATFKSQGRA</sequence>
<feature type="compositionally biased region" description="Polar residues" evidence="1">
    <location>
        <begin position="71"/>
        <end position="90"/>
    </location>
</feature>
<evidence type="ECO:0000259" key="2">
    <source>
        <dbReference type="Pfam" id="PF13843"/>
    </source>
</evidence>
<evidence type="ECO:0000313" key="4">
    <source>
        <dbReference type="Proteomes" id="UP000821853"/>
    </source>
</evidence>
<feature type="compositionally biased region" description="Basic residues" evidence="1">
    <location>
        <begin position="91"/>
        <end position="101"/>
    </location>
</feature>
<dbReference type="VEuPathDB" id="VectorBase:HLOH_050018"/>
<feature type="region of interest" description="Disordered" evidence="1">
    <location>
        <begin position="59"/>
        <end position="101"/>
    </location>
</feature>
<accession>A0A9J6GI31</accession>
<dbReference type="OrthoDB" id="8053079at2759"/>
<dbReference type="Proteomes" id="UP000821853">
    <property type="component" value="Chromosome 5"/>
</dbReference>
<evidence type="ECO:0000313" key="3">
    <source>
        <dbReference type="EMBL" id="KAH9374931.1"/>
    </source>
</evidence>
<feature type="domain" description="PiggyBac transposable element-derived protein" evidence="2">
    <location>
        <begin position="126"/>
        <end position="369"/>
    </location>
</feature>
<dbReference type="PANTHER" id="PTHR47272:SF1">
    <property type="entry name" value="PIGGYBAC TRANSPOSABLE ELEMENT-DERIVED PROTEIN 3-LIKE"/>
    <property type="match status" value="1"/>
</dbReference>
<evidence type="ECO:0000256" key="1">
    <source>
        <dbReference type="SAM" id="MobiDB-lite"/>
    </source>
</evidence>